<reference evidence="1" key="1">
    <citation type="submission" date="2018-07" db="EMBL/GenBank/DDBJ databases">
        <authorList>
            <consortium name="PulseNet: The National Subtyping Network for Foodborne Disease Surveillance"/>
            <person name="Tarr C.L."/>
            <person name="Trees E."/>
            <person name="Katz L.S."/>
            <person name="Carleton-Romer H.A."/>
            <person name="Stroika S."/>
            <person name="Kucerova Z."/>
            <person name="Roache K.F."/>
            <person name="Sabol A.L."/>
            <person name="Besser J."/>
            <person name="Gerner-Smidt P."/>
        </authorList>
    </citation>
    <scope>NUCLEOTIDE SEQUENCE [LARGE SCALE GENOMIC DNA]</scope>
    <source>
        <strain evidence="1">PNUSAS018503</strain>
    </source>
</reference>
<accession>A0A603L148</accession>
<name>A0A603L148_SALER</name>
<evidence type="ECO:0008006" key="2">
    <source>
        <dbReference type="Google" id="ProtNLM"/>
    </source>
</evidence>
<gene>
    <name evidence="1" type="ORF">CG587_19935</name>
</gene>
<comment type="caution">
    <text evidence="1">The sequence shown here is derived from an EMBL/GenBank/DDBJ whole genome shotgun (WGS) entry which is preliminary data.</text>
</comment>
<dbReference type="Proteomes" id="UP000839904">
    <property type="component" value="Unassembled WGS sequence"/>
</dbReference>
<proteinExistence type="predicted"/>
<organism evidence="1">
    <name type="scientific">Salmonella enterica</name>
    <name type="common">Salmonella choleraesuis</name>
    <dbReference type="NCBI Taxonomy" id="28901"/>
    <lineage>
        <taxon>Bacteria</taxon>
        <taxon>Pseudomonadati</taxon>
        <taxon>Pseudomonadota</taxon>
        <taxon>Gammaproteobacteria</taxon>
        <taxon>Enterobacterales</taxon>
        <taxon>Enterobacteriaceae</taxon>
        <taxon>Salmonella</taxon>
    </lineage>
</organism>
<dbReference type="EMBL" id="AAKOJA010000011">
    <property type="protein sequence ID" value="ECT9426750.1"/>
    <property type="molecule type" value="Genomic_DNA"/>
</dbReference>
<evidence type="ECO:0000313" key="1">
    <source>
        <dbReference type="EMBL" id="ECT9426750.1"/>
    </source>
</evidence>
<protein>
    <recommendedName>
        <fullName evidence="2">Prophage protein</fullName>
    </recommendedName>
</protein>
<sequence length="69" mass="8097">MPIAANYTMHLYCDCKTCTEESWRGPEFGEYVGNTWSECAKEARFHGWRISKDRTRAFAPRHKISRTNP</sequence>
<dbReference type="AlphaFoldDB" id="A0A603L148"/>